<accession>A0AAW0AGJ3</accession>
<dbReference type="Proteomes" id="UP001362999">
    <property type="component" value="Unassembled WGS sequence"/>
</dbReference>
<keyword evidence="1" id="KW-1133">Transmembrane helix</keyword>
<evidence type="ECO:0000256" key="1">
    <source>
        <dbReference type="SAM" id="Phobius"/>
    </source>
</evidence>
<reference evidence="2 3" key="1">
    <citation type="journal article" date="2024" name="J Genomics">
        <title>Draft genome sequencing and assembly of Favolaschia claudopus CIRM-BRFM 2984 isolated from oak limbs.</title>
        <authorList>
            <person name="Navarro D."/>
            <person name="Drula E."/>
            <person name="Chaduli D."/>
            <person name="Cazenave R."/>
            <person name="Ahrendt S."/>
            <person name="Wang J."/>
            <person name="Lipzen A."/>
            <person name="Daum C."/>
            <person name="Barry K."/>
            <person name="Grigoriev I.V."/>
            <person name="Favel A."/>
            <person name="Rosso M.N."/>
            <person name="Martin F."/>
        </authorList>
    </citation>
    <scope>NUCLEOTIDE SEQUENCE [LARGE SCALE GENOMIC DNA]</scope>
    <source>
        <strain evidence="2 3">CIRM-BRFM 2984</strain>
    </source>
</reference>
<keyword evidence="1" id="KW-0472">Membrane</keyword>
<organism evidence="2 3">
    <name type="scientific">Favolaschia claudopus</name>
    <dbReference type="NCBI Taxonomy" id="2862362"/>
    <lineage>
        <taxon>Eukaryota</taxon>
        <taxon>Fungi</taxon>
        <taxon>Dikarya</taxon>
        <taxon>Basidiomycota</taxon>
        <taxon>Agaricomycotina</taxon>
        <taxon>Agaricomycetes</taxon>
        <taxon>Agaricomycetidae</taxon>
        <taxon>Agaricales</taxon>
        <taxon>Marasmiineae</taxon>
        <taxon>Mycenaceae</taxon>
        <taxon>Favolaschia</taxon>
    </lineage>
</organism>
<feature type="transmembrane region" description="Helical" evidence="1">
    <location>
        <begin position="101"/>
        <end position="117"/>
    </location>
</feature>
<protein>
    <submittedName>
        <fullName evidence="2">Uncharacterized protein</fullName>
    </submittedName>
</protein>
<dbReference type="EMBL" id="JAWWNJ010000067">
    <property type="protein sequence ID" value="KAK7008382.1"/>
    <property type="molecule type" value="Genomic_DNA"/>
</dbReference>
<gene>
    <name evidence="2" type="ORF">R3P38DRAFT_3210476</name>
</gene>
<keyword evidence="3" id="KW-1185">Reference proteome</keyword>
<keyword evidence="1" id="KW-0812">Transmembrane</keyword>
<dbReference type="AlphaFoldDB" id="A0AAW0AGJ3"/>
<comment type="caution">
    <text evidence="2">The sequence shown here is derived from an EMBL/GenBank/DDBJ whole genome shotgun (WGS) entry which is preliminary data.</text>
</comment>
<evidence type="ECO:0000313" key="3">
    <source>
        <dbReference type="Proteomes" id="UP001362999"/>
    </source>
</evidence>
<proteinExistence type="predicted"/>
<evidence type="ECO:0000313" key="2">
    <source>
        <dbReference type="EMBL" id="KAK7008382.1"/>
    </source>
</evidence>
<sequence>MPSLSHGAPTSYIPSASLPLSTLPFGISLLTPLHVPPFLPNSLYTSLPNSLHSPFAALPHPRLSILSLIPNFHLPSSLPLAHPSLFTLFLLHYFFRSPTHLLTTLLTVIAPAVIRAYPLRLGRTNPRVPHALMARCRP</sequence>
<name>A0AAW0AGJ3_9AGAR</name>